<protein>
    <submittedName>
        <fullName evidence="2">Phosphocarrier protein</fullName>
    </submittedName>
</protein>
<sequence length="96" mass="10403">MEETIEETSRGLALRLCLNLRNGLHARPAARLAQEAQRYSAAIQLVSDTGEVDAKSMLDVLSLAPPFNAELTLLAQGHDAREALCGLARLLSTMQD</sequence>
<accession>A0A7W8BY52</accession>
<dbReference type="CDD" id="cd00367">
    <property type="entry name" value="PTS-HPr_like"/>
    <property type="match status" value="1"/>
</dbReference>
<dbReference type="EMBL" id="JACHGO010000001">
    <property type="protein sequence ID" value="MBB5142090.1"/>
    <property type="molecule type" value="Genomic_DNA"/>
</dbReference>
<dbReference type="RefSeq" id="WP_183717301.1">
    <property type="nucleotide sequence ID" value="NZ_JACHGO010000001.1"/>
</dbReference>
<name>A0A7W8BY52_9BACT</name>
<keyword evidence="3" id="KW-1185">Reference proteome</keyword>
<feature type="domain" description="HPr" evidence="1">
    <location>
        <begin position="7"/>
        <end position="96"/>
    </location>
</feature>
<comment type="caution">
    <text evidence="2">The sequence shown here is derived from an EMBL/GenBank/DDBJ whole genome shotgun (WGS) entry which is preliminary data.</text>
</comment>
<dbReference type="Gene3D" id="3.30.1340.10">
    <property type="entry name" value="HPr-like"/>
    <property type="match status" value="1"/>
</dbReference>
<dbReference type="InterPro" id="IPR050399">
    <property type="entry name" value="HPr"/>
</dbReference>
<dbReference type="InterPro" id="IPR001020">
    <property type="entry name" value="PTS_HPr_His_P_site"/>
</dbReference>
<dbReference type="PRINTS" id="PR00107">
    <property type="entry name" value="PHOSPHOCPHPR"/>
</dbReference>
<dbReference type="NCBIfam" id="TIGR01003">
    <property type="entry name" value="PTS_HPr_family"/>
    <property type="match status" value="1"/>
</dbReference>
<dbReference type="PANTHER" id="PTHR33705:SF5">
    <property type="entry name" value="HPR-LIKE PROTEIN CRH"/>
    <property type="match status" value="1"/>
</dbReference>
<dbReference type="InterPro" id="IPR035895">
    <property type="entry name" value="HPr-like_sf"/>
</dbReference>
<dbReference type="PANTHER" id="PTHR33705">
    <property type="entry name" value="PHOSPHOCARRIER PROTEIN HPR"/>
    <property type="match status" value="1"/>
</dbReference>
<evidence type="ECO:0000313" key="2">
    <source>
        <dbReference type="EMBL" id="MBB5142090.1"/>
    </source>
</evidence>
<dbReference type="Proteomes" id="UP000539075">
    <property type="component" value="Unassembled WGS sequence"/>
</dbReference>
<dbReference type="Pfam" id="PF00381">
    <property type="entry name" value="PTS-HPr"/>
    <property type="match status" value="1"/>
</dbReference>
<gene>
    <name evidence="2" type="ORF">HNQ38_000153</name>
</gene>
<dbReference type="PROSITE" id="PS51350">
    <property type="entry name" value="PTS_HPR_DOM"/>
    <property type="match status" value="1"/>
</dbReference>
<reference evidence="2 3" key="1">
    <citation type="submission" date="2020-08" db="EMBL/GenBank/DDBJ databases">
        <title>Genomic Encyclopedia of Type Strains, Phase IV (KMG-IV): sequencing the most valuable type-strain genomes for metagenomic binning, comparative biology and taxonomic classification.</title>
        <authorList>
            <person name="Goeker M."/>
        </authorList>
    </citation>
    <scope>NUCLEOTIDE SEQUENCE [LARGE SCALE GENOMIC DNA]</scope>
    <source>
        <strain evidence="2 3">DSM 11275</strain>
    </source>
</reference>
<proteinExistence type="predicted"/>
<dbReference type="InterPro" id="IPR000032">
    <property type="entry name" value="HPr-like"/>
</dbReference>
<evidence type="ECO:0000259" key="1">
    <source>
        <dbReference type="PROSITE" id="PS51350"/>
    </source>
</evidence>
<dbReference type="AlphaFoldDB" id="A0A7W8BY52"/>
<dbReference type="SUPFAM" id="SSF55594">
    <property type="entry name" value="HPr-like"/>
    <property type="match status" value="1"/>
</dbReference>
<dbReference type="PROSITE" id="PS00369">
    <property type="entry name" value="PTS_HPR_HIS"/>
    <property type="match status" value="1"/>
</dbReference>
<organism evidence="2 3">
    <name type="scientific">Desulfovibrio intestinalis</name>
    <dbReference type="NCBI Taxonomy" id="58621"/>
    <lineage>
        <taxon>Bacteria</taxon>
        <taxon>Pseudomonadati</taxon>
        <taxon>Thermodesulfobacteriota</taxon>
        <taxon>Desulfovibrionia</taxon>
        <taxon>Desulfovibrionales</taxon>
        <taxon>Desulfovibrionaceae</taxon>
        <taxon>Desulfovibrio</taxon>
    </lineage>
</organism>
<evidence type="ECO:0000313" key="3">
    <source>
        <dbReference type="Proteomes" id="UP000539075"/>
    </source>
</evidence>